<sequence length="348" mass="36926">MPFTTVVASCPFKIGHTPLTAYQVRIGDLTHELLVKEERCNEFGSVKDRVAWYILSKTIEKIGPVKSVVDASSGNYGNALACICQRLGIGATIVSSASISAHNAAQIKGAGARLVIAEPKPGETSNAARMRVAGEIAEKDGSVFLDQYSNPLNPAAHQNWTAPELFAAGPFDAVFMTSSSGGTSRGFADYKKAHPGPTQLCLVEPESSCAFLDSPSGCTDKLKIPAFGSQRRSSFAGMKPDPGMIRMDEAATLAAFTLLHEHQLSKVGLSSVGVILGALDWLSRQDTPSRVACICADGDERYLDEIQSRYIPAVGQQAYEAARARLAPVIAGMRLVGPVQQTAKAAAQ</sequence>
<dbReference type="SUPFAM" id="SSF53686">
    <property type="entry name" value="Tryptophan synthase beta subunit-like PLP-dependent enzymes"/>
    <property type="match status" value="1"/>
</dbReference>
<dbReference type="eggNOG" id="COG0031">
    <property type="taxonomic scope" value="Bacteria"/>
</dbReference>
<dbReference type="Gene3D" id="3.40.50.1100">
    <property type="match status" value="2"/>
</dbReference>
<dbReference type="Pfam" id="PF00291">
    <property type="entry name" value="PALP"/>
    <property type="match status" value="1"/>
</dbReference>
<proteinExistence type="predicted"/>
<evidence type="ECO:0000256" key="2">
    <source>
        <dbReference type="ARBA" id="ARBA00022898"/>
    </source>
</evidence>
<reference evidence="4 5" key="1">
    <citation type="journal article" date="2014" name="Antonie Van Leeuwenhoek">
        <title>Hyphomonas beringensis sp. nov. and Hyphomonas chukchiensis sp. nov., isolated from surface seawater of the Bering Sea and Chukchi Sea.</title>
        <authorList>
            <person name="Li C."/>
            <person name="Lai Q."/>
            <person name="Li G."/>
            <person name="Dong C."/>
            <person name="Wang J."/>
            <person name="Liao Y."/>
            <person name="Shao Z."/>
        </authorList>
    </citation>
    <scope>NUCLEOTIDE SEQUENCE [LARGE SCALE GENOMIC DNA]</scope>
    <source>
        <strain evidence="4 5">MHS-3</strain>
    </source>
</reference>
<dbReference type="STRING" id="1280949.HAD_14372"/>
<feature type="domain" description="Tryptophan synthase beta chain-like PALP" evidence="3">
    <location>
        <begin position="14"/>
        <end position="293"/>
    </location>
</feature>
<keyword evidence="2" id="KW-0663">Pyridoxal phosphate</keyword>
<dbReference type="Proteomes" id="UP000027446">
    <property type="component" value="Unassembled WGS sequence"/>
</dbReference>
<dbReference type="GO" id="GO:1901605">
    <property type="term" value="P:alpha-amino acid metabolic process"/>
    <property type="evidence" value="ECO:0007669"/>
    <property type="project" value="UniProtKB-ARBA"/>
</dbReference>
<evidence type="ECO:0000313" key="5">
    <source>
        <dbReference type="Proteomes" id="UP000027446"/>
    </source>
</evidence>
<comment type="caution">
    <text evidence="4">The sequence shown here is derived from an EMBL/GenBank/DDBJ whole genome shotgun (WGS) entry which is preliminary data.</text>
</comment>
<dbReference type="RefSeq" id="WP_035573020.1">
    <property type="nucleotide sequence ID" value="NZ_ARYH01000003.1"/>
</dbReference>
<accession>A0A069E0I8</accession>
<name>A0A069E0I8_9PROT</name>
<dbReference type="PATRIC" id="fig|1280949.3.peg.2915"/>
<dbReference type="EMBL" id="ARYH01000003">
    <property type="protein sequence ID" value="KCZ82880.1"/>
    <property type="molecule type" value="Genomic_DNA"/>
</dbReference>
<evidence type="ECO:0000259" key="3">
    <source>
        <dbReference type="Pfam" id="PF00291"/>
    </source>
</evidence>
<dbReference type="AlphaFoldDB" id="A0A069E0I8"/>
<dbReference type="InterPro" id="IPR001926">
    <property type="entry name" value="TrpB-like_PALP"/>
</dbReference>
<keyword evidence="5" id="KW-1185">Reference proteome</keyword>
<dbReference type="OrthoDB" id="9805733at2"/>
<protein>
    <submittedName>
        <fullName evidence="4">Pyridoxal-phosphate-dependent enzyme</fullName>
    </submittedName>
</protein>
<gene>
    <name evidence="4" type="ORF">HAD_14372</name>
</gene>
<dbReference type="InterPro" id="IPR050214">
    <property type="entry name" value="Cys_Synth/Cystath_Beta-Synth"/>
</dbReference>
<evidence type="ECO:0000256" key="1">
    <source>
        <dbReference type="ARBA" id="ARBA00001933"/>
    </source>
</evidence>
<dbReference type="InterPro" id="IPR036052">
    <property type="entry name" value="TrpB-like_PALP_sf"/>
</dbReference>
<organism evidence="4 5">
    <name type="scientific">Hyphomonas adhaerens MHS-3</name>
    <dbReference type="NCBI Taxonomy" id="1280949"/>
    <lineage>
        <taxon>Bacteria</taxon>
        <taxon>Pseudomonadati</taxon>
        <taxon>Pseudomonadota</taxon>
        <taxon>Alphaproteobacteria</taxon>
        <taxon>Hyphomonadales</taxon>
        <taxon>Hyphomonadaceae</taxon>
        <taxon>Hyphomonas</taxon>
    </lineage>
</organism>
<comment type="cofactor">
    <cofactor evidence="1">
        <name>pyridoxal 5'-phosphate</name>
        <dbReference type="ChEBI" id="CHEBI:597326"/>
    </cofactor>
</comment>
<dbReference type="PANTHER" id="PTHR10314">
    <property type="entry name" value="CYSTATHIONINE BETA-SYNTHASE"/>
    <property type="match status" value="1"/>
</dbReference>
<evidence type="ECO:0000313" key="4">
    <source>
        <dbReference type="EMBL" id="KCZ82880.1"/>
    </source>
</evidence>